<dbReference type="Proteomes" id="UP001183615">
    <property type="component" value="Unassembled WGS sequence"/>
</dbReference>
<dbReference type="EMBL" id="JAVREV010000004">
    <property type="protein sequence ID" value="MDT0442627.1"/>
    <property type="molecule type" value="Genomic_DNA"/>
</dbReference>
<evidence type="ECO:0000256" key="1">
    <source>
        <dbReference type="ARBA" id="ARBA00007362"/>
    </source>
</evidence>
<dbReference type="SUPFAM" id="SSF103481">
    <property type="entry name" value="Multidrug resistance efflux transporter EmrE"/>
    <property type="match status" value="2"/>
</dbReference>
<evidence type="ECO:0000313" key="6">
    <source>
        <dbReference type="Proteomes" id="UP001183615"/>
    </source>
</evidence>
<feature type="transmembrane region" description="Helical" evidence="3">
    <location>
        <begin position="292"/>
        <end position="311"/>
    </location>
</feature>
<protein>
    <submittedName>
        <fullName evidence="5">EamA family transporter</fullName>
    </submittedName>
</protein>
<feature type="domain" description="EamA" evidence="4">
    <location>
        <begin position="171"/>
        <end position="309"/>
    </location>
</feature>
<feature type="transmembrane region" description="Helical" evidence="3">
    <location>
        <begin position="167"/>
        <end position="186"/>
    </location>
</feature>
<feature type="transmembrane region" description="Helical" evidence="3">
    <location>
        <begin position="15"/>
        <end position="36"/>
    </location>
</feature>
<accession>A0ABU2S146</accession>
<feature type="transmembrane region" description="Helical" evidence="3">
    <location>
        <begin position="264"/>
        <end position="286"/>
    </location>
</feature>
<feature type="transmembrane region" description="Helical" evidence="3">
    <location>
        <begin position="233"/>
        <end position="257"/>
    </location>
</feature>
<evidence type="ECO:0000313" key="5">
    <source>
        <dbReference type="EMBL" id="MDT0442627.1"/>
    </source>
</evidence>
<keyword evidence="3" id="KW-0472">Membrane</keyword>
<dbReference type="PANTHER" id="PTHR22911:SF79">
    <property type="entry name" value="MOBA-LIKE NTP TRANSFERASE DOMAIN-CONTAINING PROTEIN"/>
    <property type="match status" value="1"/>
</dbReference>
<comment type="caution">
    <text evidence="5">The sequence shown here is derived from an EMBL/GenBank/DDBJ whole genome shotgun (WGS) entry which is preliminary data.</text>
</comment>
<feature type="transmembrane region" description="Helical" evidence="3">
    <location>
        <begin position="86"/>
        <end position="106"/>
    </location>
</feature>
<feature type="transmembrane region" description="Helical" evidence="3">
    <location>
        <begin position="48"/>
        <end position="65"/>
    </location>
</feature>
<evidence type="ECO:0000259" key="4">
    <source>
        <dbReference type="Pfam" id="PF00892"/>
    </source>
</evidence>
<evidence type="ECO:0000256" key="2">
    <source>
        <dbReference type="SAM" id="MobiDB-lite"/>
    </source>
</evidence>
<feature type="compositionally biased region" description="Basic and acidic residues" evidence="2">
    <location>
        <begin position="341"/>
        <end position="352"/>
    </location>
</feature>
<feature type="region of interest" description="Disordered" evidence="2">
    <location>
        <begin position="330"/>
        <end position="352"/>
    </location>
</feature>
<comment type="similarity">
    <text evidence="1">Belongs to the EamA transporter family.</text>
</comment>
<feature type="transmembrane region" description="Helical" evidence="3">
    <location>
        <begin position="198"/>
        <end position="221"/>
    </location>
</feature>
<organism evidence="5 6">
    <name type="scientific">Streptomyces johnsoniae</name>
    <dbReference type="NCBI Taxonomy" id="3075532"/>
    <lineage>
        <taxon>Bacteria</taxon>
        <taxon>Bacillati</taxon>
        <taxon>Actinomycetota</taxon>
        <taxon>Actinomycetes</taxon>
        <taxon>Kitasatosporales</taxon>
        <taxon>Streptomycetaceae</taxon>
        <taxon>Streptomyces</taxon>
    </lineage>
</organism>
<sequence>MPAGLPAGLPTGRGAAFVALAAVAWGTAGAVAALLFDTSGLGAIDLTFWRTAGGLVLLLAVRPLLRGRGAARPRVRPAAQRPLRRAASVGVMGAGFALFQAAYFAAVDATGLAVATVVTLGAGPVLIALGGRLLLGERLGRGGAVAVAGALAGLAVLSFGGADGAGAVRPSGLAFAMLAAAGYTVITLHSRRQGTAAVAADPLTTTLSSLAVGTGLLLPFALADGVLPRGEDLAASLLLLGYLAAVPTALAYALYFAGLAVVRAATASVIALIEPVTATLIAVTLLGERLTAAVVVGTALLLGAVVGLVLAEGRSAPGVSRQVAGSGQPLGVMGNGGAVDGADREDAGPVRE</sequence>
<proteinExistence type="inferred from homology"/>
<feature type="transmembrane region" description="Helical" evidence="3">
    <location>
        <begin position="112"/>
        <end position="135"/>
    </location>
</feature>
<keyword evidence="3" id="KW-1133">Transmembrane helix</keyword>
<feature type="transmembrane region" description="Helical" evidence="3">
    <location>
        <begin position="142"/>
        <end position="161"/>
    </location>
</feature>
<reference evidence="6" key="1">
    <citation type="submission" date="2023-07" db="EMBL/GenBank/DDBJ databases">
        <title>30 novel species of actinomycetes from the DSMZ collection.</title>
        <authorList>
            <person name="Nouioui I."/>
        </authorList>
    </citation>
    <scope>NUCLEOTIDE SEQUENCE [LARGE SCALE GENOMIC DNA]</scope>
    <source>
        <strain evidence="6">DSM 41886</strain>
    </source>
</reference>
<dbReference type="InterPro" id="IPR000620">
    <property type="entry name" value="EamA_dom"/>
</dbReference>
<evidence type="ECO:0000256" key="3">
    <source>
        <dbReference type="SAM" id="Phobius"/>
    </source>
</evidence>
<name>A0ABU2S146_9ACTN</name>
<dbReference type="InterPro" id="IPR037185">
    <property type="entry name" value="EmrE-like"/>
</dbReference>
<gene>
    <name evidence="5" type="ORF">RM779_08455</name>
</gene>
<keyword evidence="6" id="KW-1185">Reference proteome</keyword>
<feature type="domain" description="EamA" evidence="4">
    <location>
        <begin position="13"/>
        <end position="158"/>
    </location>
</feature>
<dbReference type="PANTHER" id="PTHR22911">
    <property type="entry name" value="ACYL-MALONYL CONDENSING ENZYME-RELATED"/>
    <property type="match status" value="1"/>
</dbReference>
<keyword evidence="3" id="KW-0812">Transmembrane</keyword>
<dbReference type="Pfam" id="PF00892">
    <property type="entry name" value="EamA"/>
    <property type="match status" value="2"/>
</dbReference>